<feature type="domain" description="NlpC/P60" evidence="6">
    <location>
        <begin position="66"/>
        <end position="194"/>
    </location>
</feature>
<evidence type="ECO:0000256" key="3">
    <source>
        <dbReference type="ARBA" id="ARBA00022801"/>
    </source>
</evidence>
<sequence length="194" mass="21741">MKKSVILMLSSLVPLCFLFILQPQHFAKAEQPENSEISAQPTYEMESTEVESVADDYSPVYMDSKDPLQDQLISYAMTLMGTPYIYTGMSRDGFDCSGFTTFVFAEHNIQIPHSSRMQAEQGQHVPREMSRPGDLVIFTGTNPEVREPGHVGIVISQPGDTIEFIHSSSNGGVKISQVEGTRYDIRFLDVRRVL</sequence>
<feature type="chain" id="PRO_5010224363" evidence="5">
    <location>
        <begin position="28"/>
        <end position="194"/>
    </location>
</feature>
<organism evidence="7 8">
    <name type="scientific">Pontibacter akesuensis</name>
    <dbReference type="NCBI Taxonomy" id="388950"/>
    <lineage>
        <taxon>Bacteria</taxon>
        <taxon>Pseudomonadati</taxon>
        <taxon>Bacteroidota</taxon>
        <taxon>Cytophagia</taxon>
        <taxon>Cytophagales</taxon>
        <taxon>Hymenobacteraceae</taxon>
        <taxon>Pontibacter</taxon>
    </lineage>
</organism>
<evidence type="ECO:0000313" key="8">
    <source>
        <dbReference type="Proteomes" id="UP000182491"/>
    </source>
</evidence>
<name>A0A1I7FTJ5_9BACT</name>
<evidence type="ECO:0000256" key="5">
    <source>
        <dbReference type="SAM" id="SignalP"/>
    </source>
</evidence>
<dbReference type="SUPFAM" id="SSF54001">
    <property type="entry name" value="Cysteine proteinases"/>
    <property type="match status" value="1"/>
</dbReference>
<evidence type="ECO:0000259" key="6">
    <source>
        <dbReference type="PROSITE" id="PS51935"/>
    </source>
</evidence>
<protein>
    <submittedName>
        <fullName evidence="7">NlpC/P60 family protein</fullName>
    </submittedName>
</protein>
<dbReference type="Proteomes" id="UP000182491">
    <property type="component" value="Unassembled WGS sequence"/>
</dbReference>
<dbReference type="Gene3D" id="3.90.1720.10">
    <property type="entry name" value="endopeptidase domain like (from Nostoc punctiforme)"/>
    <property type="match status" value="1"/>
</dbReference>
<evidence type="ECO:0000256" key="2">
    <source>
        <dbReference type="ARBA" id="ARBA00022670"/>
    </source>
</evidence>
<reference evidence="8" key="1">
    <citation type="submission" date="2016-10" db="EMBL/GenBank/DDBJ databases">
        <authorList>
            <person name="Varghese N."/>
        </authorList>
    </citation>
    <scope>NUCLEOTIDE SEQUENCE [LARGE SCALE GENOMIC DNA]</scope>
    <source>
        <strain evidence="8">DSM 18820</strain>
    </source>
</reference>
<keyword evidence="3" id="KW-0378">Hydrolase</keyword>
<dbReference type="GO" id="GO:0008234">
    <property type="term" value="F:cysteine-type peptidase activity"/>
    <property type="evidence" value="ECO:0007669"/>
    <property type="project" value="UniProtKB-KW"/>
</dbReference>
<proteinExistence type="inferred from homology"/>
<dbReference type="InterPro" id="IPR038765">
    <property type="entry name" value="Papain-like_cys_pep_sf"/>
</dbReference>
<gene>
    <name evidence="7" type="ORF">SAMN04487941_0456</name>
</gene>
<feature type="signal peptide" evidence="5">
    <location>
        <begin position="1"/>
        <end position="27"/>
    </location>
</feature>
<dbReference type="PROSITE" id="PS51935">
    <property type="entry name" value="NLPC_P60"/>
    <property type="match status" value="1"/>
</dbReference>
<dbReference type="PANTHER" id="PTHR47053:SF1">
    <property type="entry name" value="MUREIN DD-ENDOPEPTIDASE MEPH-RELATED"/>
    <property type="match status" value="1"/>
</dbReference>
<dbReference type="Pfam" id="PF00877">
    <property type="entry name" value="NLPC_P60"/>
    <property type="match status" value="1"/>
</dbReference>
<dbReference type="InterPro" id="IPR000064">
    <property type="entry name" value="NLP_P60_dom"/>
</dbReference>
<keyword evidence="5" id="KW-0732">Signal</keyword>
<comment type="similarity">
    <text evidence="1">Belongs to the peptidase C40 family.</text>
</comment>
<accession>A0A1I7FTJ5</accession>
<dbReference type="STRING" id="388950.GCA_001611675_03591"/>
<dbReference type="AlphaFoldDB" id="A0A1I7FTJ5"/>
<dbReference type="RefSeq" id="WP_068839447.1">
    <property type="nucleotide sequence ID" value="NZ_BMXC01000001.1"/>
</dbReference>
<dbReference type="GO" id="GO:0006508">
    <property type="term" value="P:proteolysis"/>
    <property type="evidence" value="ECO:0007669"/>
    <property type="project" value="UniProtKB-KW"/>
</dbReference>
<keyword evidence="8" id="KW-1185">Reference proteome</keyword>
<dbReference type="EMBL" id="FPCA01000001">
    <property type="protein sequence ID" value="SFU39505.1"/>
    <property type="molecule type" value="Genomic_DNA"/>
</dbReference>
<evidence type="ECO:0000313" key="7">
    <source>
        <dbReference type="EMBL" id="SFU39505.1"/>
    </source>
</evidence>
<dbReference type="PANTHER" id="PTHR47053">
    <property type="entry name" value="MUREIN DD-ENDOPEPTIDASE MEPH-RELATED"/>
    <property type="match status" value="1"/>
</dbReference>
<dbReference type="InterPro" id="IPR051202">
    <property type="entry name" value="Peptidase_C40"/>
</dbReference>
<dbReference type="OrthoDB" id="9807055at2"/>
<evidence type="ECO:0000256" key="4">
    <source>
        <dbReference type="ARBA" id="ARBA00022807"/>
    </source>
</evidence>
<keyword evidence="4" id="KW-0788">Thiol protease</keyword>
<evidence type="ECO:0000256" key="1">
    <source>
        <dbReference type="ARBA" id="ARBA00007074"/>
    </source>
</evidence>
<keyword evidence="2" id="KW-0645">Protease</keyword>